<organism evidence="1 2">
    <name type="scientific">Hibiscus syriacus</name>
    <name type="common">Rose of Sharon</name>
    <dbReference type="NCBI Taxonomy" id="106335"/>
    <lineage>
        <taxon>Eukaryota</taxon>
        <taxon>Viridiplantae</taxon>
        <taxon>Streptophyta</taxon>
        <taxon>Embryophyta</taxon>
        <taxon>Tracheophyta</taxon>
        <taxon>Spermatophyta</taxon>
        <taxon>Magnoliopsida</taxon>
        <taxon>eudicotyledons</taxon>
        <taxon>Gunneridae</taxon>
        <taxon>Pentapetalae</taxon>
        <taxon>rosids</taxon>
        <taxon>malvids</taxon>
        <taxon>Malvales</taxon>
        <taxon>Malvaceae</taxon>
        <taxon>Malvoideae</taxon>
        <taxon>Hibiscus</taxon>
    </lineage>
</organism>
<comment type="caution">
    <text evidence="1">The sequence shown here is derived from an EMBL/GenBank/DDBJ whole genome shotgun (WGS) entry which is preliminary data.</text>
</comment>
<keyword evidence="2" id="KW-1185">Reference proteome</keyword>
<evidence type="ECO:0000313" key="2">
    <source>
        <dbReference type="Proteomes" id="UP000436088"/>
    </source>
</evidence>
<evidence type="ECO:0000313" key="1">
    <source>
        <dbReference type="EMBL" id="KAE8676175.1"/>
    </source>
</evidence>
<reference evidence="1" key="1">
    <citation type="submission" date="2019-09" db="EMBL/GenBank/DDBJ databases">
        <title>Draft genome information of white flower Hibiscus syriacus.</title>
        <authorList>
            <person name="Kim Y.-M."/>
        </authorList>
    </citation>
    <scope>NUCLEOTIDE SEQUENCE [LARGE SCALE GENOMIC DNA]</scope>
    <source>
        <strain evidence="1">YM2019G1</strain>
    </source>
</reference>
<dbReference type="AlphaFoldDB" id="A0A6A2Y577"/>
<proteinExistence type="predicted"/>
<name>A0A6A2Y577_HIBSY</name>
<protein>
    <submittedName>
        <fullName evidence="1">Uncharacterized protein</fullName>
    </submittedName>
</protein>
<gene>
    <name evidence="1" type="ORF">F3Y22_tig00111621pilonHSYRG00216</name>
</gene>
<dbReference type="EMBL" id="VEPZ02001387">
    <property type="protein sequence ID" value="KAE8676175.1"/>
    <property type="molecule type" value="Genomic_DNA"/>
</dbReference>
<accession>A0A6A2Y577</accession>
<sequence>MLSDSRASPKLTDATMVPDIVSFARDFDSMPMNLERQVIELRVAWLVEDSLEELIDESMMSSVNFKSATMLIIIVALLSG</sequence>
<dbReference type="Proteomes" id="UP000436088">
    <property type="component" value="Unassembled WGS sequence"/>
</dbReference>